<dbReference type="NCBIfam" id="NF001299">
    <property type="entry name" value="PRK00241.1"/>
    <property type="match status" value="1"/>
</dbReference>
<dbReference type="InterPro" id="IPR049734">
    <property type="entry name" value="NudC-like_C"/>
</dbReference>
<dbReference type="PROSITE" id="PS00893">
    <property type="entry name" value="NUDIX_BOX"/>
    <property type="match status" value="1"/>
</dbReference>
<keyword evidence="8" id="KW-0520">NAD</keyword>
<evidence type="ECO:0000256" key="1">
    <source>
        <dbReference type="ARBA" id="ARBA00001946"/>
    </source>
</evidence>
<proteinExistence type="inferred from homology"/>
<dbReference type="InterPro" id="IPR020476">
    <property type="entry name" value="Nudix_hydrolase"/>
</dbReference>
<keyword evidence="7" id="KW-0460">Magnesium</keyword>
<evidence type="ECO:0000256" key="7">
    <source>
        <dbReference type="ARBA" id="ARBA00022842"/>
    </source>
</evidence>
<evidence type="ECO:0000313" key="12">
    <source>
        <dbReference type="Proteomes" id="UP000277537"/>
    </source>
</evidence>
<dbReference type="PRINTS" id="PR00502">
    <property type="entry name" value="NUDIXFAMILY"/>
</dbReference>
<dbReference type="EMBL" id="RHXE01000057">
    <property type="protein sequence ID" value="RSE18624.1"/>
    <property type="molecule type" value="Genomic_DNA"/>
</dbReference>
<dbReference type="Pfam" id="PF00293">
    <property type="entry name" value="NUDIX"/>
    <property type="match status" value="1"/>
</dbReference>
<evidence type="ECO:0000256" key="5">
    <source>
        <dbReference type="ARBA" id="ARBA00022723"/>
    </source>
</evidence>
<dbReference type="InterPro" id="IPR020084">
    <property type="entry name" value="NUDIX_hydrolase_CS"/>
</dbReference>
<comment type="cofactor">
    <cofactor evidence="1">
        <name>Mg(2+)</name>
        <dbReference type="ChEBI" id="CHEBI:18420"/>
    </cofactor>
</comment>
<comment type="cofactor">
    <cofactor evidence="2">
        <name>Zn(2+)</name>
        <dbReference type="ChEBI" id="CHEBI:29105"/>
    </cofactor>
</comment>
<dbReference type="RefSeq" id="WP_104221973.1">
    <property type="nucleotide sequence ID" value="NZ_CP070866.1"/>
</dbReference>
<evidence type="ECO:0000256" key="10">
    <source>
        <dbReference type="RuleBase" id="RU003476"/>
    </source>
</evidence>
<dbReference type="GO" id="GO:0019677">
    <property type="term" value="P:NAD+ catabolic process"/>
    <property type="evidence" value="ECO:0007669"/>
    <property type="project" value="TreeGrafter"/>
</dbReference>
<evidence type="ECO:0000256" key="4">
    <source>
        <dbReference type="ARBA" id="ARBA00012381"/>
    </source>
</evidence>
<dbReference type="Pfam" id="PF09297">
    <property type="entry name" value="Zn_ribbon_NUD"/>
    <property type="match status" value="1"/>
</dbReference>
<dbReference type="GO" id="GO:0035529">
    <property type="term" value="F:NADH pyrophosphatase activity"/>
    <property type="evidence" value="ECO:0007669"/>
    <property type="project" value="TreeGrafter"/>
</dbReference>
<accession>A0A427UKD0</accession>
<evidence type="ECO:0000256" key="2">
    <source>
        <dbReference type="ARBA" id="ARBA00001947"/>
    </source>
</evidence>
<dbReference type="Gene3D" id="3.90.79.10">
    <property type="entry name" value="Nucleoside Triphosphate Pyrophosphohydrolase"/>
    <property type="match status" value="1"/>
</dbReference>
<sequence>MSIHSKAYIFRQQQLLVDEHFQLPHVERLQHDLNLLENGAIIARDLKEDEPIPEGYQLVPIRQLVQVWSIPQFEQASRAVQLLEWRRNHRFCSKCGHATQQHTSQYAMVCPSCCYNQYPRVNPCVITIITRGEDEILLAKNARNKTQMYSLIAGFVEVGETLEEAVRRETLEEVGLQIKNIQYLASQPWPFPSNLMMAFRAEYHSGEIQIQEDELSDAQFFKFNQLPEIPFKGSIAYAMIQHVMHGMPVADDSKEWL</sequence>
<dbReference type="GO" id="GO:0006742">
    <property type="term" value="P:NADP+ catabolic process"/>
    <property type="evidence" value="ECO:0007669"/>
    <property type="project" value="TreeGrafter"/>
</dbReference>
<gene>
    <name evidence="11" type="ORF">EGT73_16065</name>
</gene>
<dbReference type="GO" id="GO:0046872">
    <property type="term" value="F:metal ion binding"/>
    <property type="evidence" value="ECO:0007669"/>
    <property type="project" value="UniProtKB-KW"/>
</dbReference>
<protein>
    <recommendedName>
        <fullName evidence="4">NAD(+) diphosphatase</fullName>
        <ecNumber evidence="4">3.6.1.22</ecNumber>
    </recommendedName>
</protein>
<comment type="catalytic activity">
    <reaction evidence="9">
        <text>a 5'-end NAD(+)-phospho-ribonucleoside in mRNA + H2O = a 5'-end phospho-adenosine-phospho-ribonucleoside in mRNA + beta-nicotinamide D-ribonucleotide + 2 H(+)</text>
        <dbReference type="Rhea" id="RHEA:60876"/>
        <dbReference type="Rhea" id="RHEA-COMP:15698"/>
        <dbReference type="Rhea" id="RHEA-COMP:15719"/>
        <dbReference type="ChEBI" id="CHEBI:14649"/>
        <dbReference type="ChEBI" id="CHEBI:15377"/>
        <dbReference type="ChEBI" id="CHEBI:15378"/>
        <dbReference type="ChEBI" id="CHEBI:144029"/>
        <dbReference type="ChEBI" id="CHEBI:144051"/>
    </reaction>
    <physiologicalReaction direction="left-to-right" evidence="9">
        <dbReference type="Rhea" id="RHEA:60877"/>
    </physiologicalReaction>
</comment>
<dbReference type="PROSITE" id="PS51462">
    <property type="entry name" value="NUDIX"/>
    <property type="match status" value="1"/>
</dbReference>
<evidence type="ECO:0000256" key="8">
    <source>
        <dbReference type="ARBA" id="ARBA00023027"/>
    </source>
</evidence>
<evidence type="ECO:0000256" key="9">
    <source>
        <dbReference type="ARBA" id="ARBA00023679"/>
    </source>
</evidence>
<keyword evidence="5" id="KW-0479">Metal-binding</keyword>
<dbReference type="AlphaFoldDB" id="A0A427UKD0"/>
<dbReference type="PANTHER" id="PTHR42904">
    <property type="entry name" value="NUDIX HYDROLASE, NUDC SUBFAMILY"/>
    <property type="match status" value="1"/>
</dbReference>
<evidence type="ECO:0000256" key="3">
    <source>
        <dbReference type="ARBA" id="ARBA00009595"/>
    </source>
</evidence>
<dbReference type="GO" id="GO:0005829">
    <property type="term" value="C:cytosol"/>
    <property type="evidence" value="ECO:0007669"/>
    <property type="project" value="TreeGrafter"/>
</dbReference>
<comment type="caution">
    <text evidence="11">The sequence shown here is derived from an EMBL/GenBank/DDBJ whole genome shotgun (WGS) entry which is preliminary data.</text>
</comment>
<reference evidence="11 12" key="1">
    <citation type="submission" date="2018-10" db="EMBL/GenBank/DDBJ databases">
        <title>Transmission dynamics of multidrug resistant bacteria on intensive care unit surfaces.</title>
        <authorList>
            <person name="D'Souza A.W."/>
            <person name="Potter R.F."/>
            <person name="Wallace M."/>
            <person name="Shupe A."/>
            <person name="Patel S."/>
            <person name="Sun S."/>
            <person name="Gul D."/>
            <person name="Kwon J.H."/>
            <person name="Andleeb S."/>
            <person name="Burnham C.-A.D."/>
            <person name="Dantas G."/>
        </authorList>
    </citation>
    <scope>NUCLEOTIDE SEQUENCE [LARGE SCALE GENOMIC DNA]</scope>
    <source>
        <strain evidence="11 12">AJ_385</strain>
    </source>
</reference>
<dbReference type="InterPro" id="IPR015376">
    <property type="entry name" value="Znr_NADH_PPase"/>
</dbReference>
<dbReference type="Proteomes" id="UP000277537">
    <property type="component" value="Unassembled WGS sequence"/>
</dbReference>
<dbReference type="InterPro" id="IPR000086">
    <property type="entry name" value="NUDIX_hydrolase_dom"/>
</dbReference>
<dbReference type="InterPro" id="IPR015797">
    <property type="entry name" value="NUDIX_hydrolase-like_dom_sf"/>
</dbReference>
<organism evidence="11 12">
    <name type="scientific">Acinetobacter johnsonii</name>
    <dbReference type="NCBI Taxonomy" id="40214"/>
    <lineage>
        <taxon>Bacteria</taxon>
        <taxon>Pseudomonadati</taxon>
        <taxon>Pseudomonadota</taxon>
        <taxon>Gammaproteobacteria</taxon>
        <taxon>Moraxellales</taxon>
        <taxon>Moraxellaceae</taxon>
        <taxon>Acinetobacter</taxon>
    </lineage>
</organism>
<dbReference type="GO" id="GO:0110153">
    <property type="term" value="F:RNA NAD-cap (NMN-forming) hydrolase activity"/>
    <property type="evidence" value="ECO:0007669"/>
    <property type="project" value="RHEA"/>
</dbReference>
<name>A0A427UKD0_ACIJO</name>
<evidence type="ECO:0000256" key="6">
    <source>
        <dbReference type="ARBA" id="ARBA00022801"/>
    </source>
</evidence>
<dbReference type="EC" id="3.6.1.22" evidence="4"/>
<dbReference type="Gene3D" id="3.90.79.20">
    <property type="match status" value="1"/>
</dbReference>
<dbReference type="CDD" id="cd03429">
    <property type="entry name" value="NUDIX_NADH_pyrophosphatase_Nudt13"/>
    <property type="match status" value="1"/>
</dbReference>
<keyword evidence="6 10" id="KW-0378">Hydrolase</keyword>
<dbReference type="SUPFAM" id="SSF55811">
    <property type="entry name" value="Nudix"/>
    <property type="match status" value="2"/>
</dbReference>
<dbReference type="PANTHER" id="PTHR42904:SF6">
    <property type="entry name" value="NAD-CAPPED RNA HYDROLASE NUDT12"/>
    <property type="match status" value="1"/>
</dbReference>
<comment type="similarity">
    <text evidence="3">Belongs to the Nudix hydrolase family. NudC subfamily.</text>
</comment>
<dbReference type="InterPro" id="IPR050241">
    <property type="entry name" value="NAD-cap_RNA_hydrolase_NudC"/>
</dbReference>
<evidence type="ECO:0000313" key="11">
    <source>
        <dbReference type="EMBL" id="RSE18624.1"/>
    </source>
</evidence>